<keyword evidence="7 9" id="KW-0173">Coenzyme A biosynthesis</keyword>
<evidence type="ECO:0000256" key="9">
    <source>
        <dbReference type="HAMAP-Rule" id="MF_00151"/>
    </source>
</evidence>
<accession>A0A511BMG3</accession>
<comment type="cofactor">
    <cofactor evidence="9">
        <name>Mg(2+)</name>
        <dbReference type="ChEBI" id="CHEBI:18420"/>
    </cofactor>
</comment>
<dbReference type="HAMAP" id="MF_00151">
    <property type="entry name" value="PPAT_bact"/>
    <property type="match status" value="1"/>
</dbReference>
<dbReference type="InterPro" id="IPR014729">
    <property type="entry name" value="Rossmann-like_a/b/a_fold"/>
</dbReference>
<reference evidence="11 12" key="1">
    <citation type="submission" date="2019-07" db="EMBL/GenBank/DDBJ databases">
        <title>Whole genome shotgun sequence of Swaminathania salitolerans NBRC 104436.</title>
        <authorList>
            <person name="Hosoyama A."/>
            <person name="Uohara A."/>
            <person name="Ohji S."/>
            <person name="Ichikawa N."/>
        </authorList>
    </citation>
    <scope>NUCLEOTIDE SEQUENCE [LARGE SCALE GENOMIC DNA]</scope>
    <source>
        <strain evidence="11 12">NBRC 104436</strain>
    </source>
</reference>
<comment type="function">
    <text evidence="9">Reversibly transfers an adenylyl group from ATP to 4'-phosphopantetheine, yielding dephospho-CoA (dPCoA) and pyrophosphate.</text>
</comment>
<evidence type="ECO:0000256" key="6">
    <source>
        <dbReference type="ARBA" id="ARBA00022842"/>
    </source>
</evidence>
<comment type="subunit">
    <text evidence="9">Homohexamer.</text>
</comment>
<dbReference type="InterPro" id="IPR004821">
    <property type="entry name" value="Cyt_trans-like"/>
</dbReference>
<feature type="binding site" evidence="9">
    <location>
        <position position="26"/>
    </location>
    <ligand>
        <name>ATP</name>
        <dbReference type="ChEBI" id="CHEBI:30616"/>
    </ligand>
</feature>
<dbReference type="GO" id="GO:0005737">
    <property type="term" value="C:cytoplasm"/>
    <property type="evidence" value="ECO:0007669"/>
    <property type="project" value="UniProtKB-SubCell"/>
</dbReference>
<comment type="subcellular location">
    <subcellularLocation>
        <location evidence="9">Cytoplasm</location>
    </subcellularLocation>
</comment>
<keyword evidence="12" id="KW-1185">Reference proteome</keyword>
<feature type="site" description="Transition state stabilizer" evidence="9">
    <location>
        <position position="26"/>
    </location>
</feature>
<dbReference type="CDD" id="cd02163">
    <property type="entry name" value="PPAT"/>
    <property type="match status" value="1"/>
</dbReference>
<feature type="domain" description="Cytidyltransferase-like" evidence="10">
    <location>
        <begin position="14"/>
        <end position="144"/>
    </location>
</feature>
<keyword evidence="6 9" id="KW-0460">Magnesium</keyword>
<evidence type="ECO:0000256" key="4">
    <source>
        <dbReference type="ARBA" id="ARBA00022741"/>
    </source>
</evidence>
<keyword evidence="3 9" id="KW-0548">Nucleotidyltransferase</keyword>
<dbReference type="Gene3D" id="3.40.50.620">
    <property type="entry name" value="HUPs"/>
    <property type="match status" value="1"/>
</dbReference>
<feature type="binding site" evidence="9">
    <location>
        <begin position="99"/>
        <end position="101"/>
    </location>
    <ligand>
        <name>ATP</name>
        <dbReference type="ChEBI" id="CHEBI:30616"/>
    </ligand>
</feature>
<evidence type="ECO:0000256" key="5">
    <source>
        <dbReference type="ARBA" id="ARBA00022840"/>
    </source>
</evidence>
<name>A0A511BMG3_9PROT</name>
<comment type="pathway">
    <text evidence="9">Cofactor biosynthesis; coenzyme A biosynthesis; CoA from (R)-pantothenate: step 4/5.</text>
</comment>
<dbReference type="EC" id="2.7.7.3" evidence="9"/>
<proteinExistence type="inferred from homology"/>
<feature type="binding site" evidence="9">
    <location>
        <begin position="134"/>
        <end position="140"/>
    </location>
    <ligand>
        <name>ATP</name>
        <dbReference type="ChEBI" id="CHEBI:30616"/>
    </ligand>
</feature>
<evidence type="ECO:0000256" key="2">
    <source>
        <dbReference type="ARBA" id="ARBA00022679"/>
    </source>
</evidence>
<dbReference type="NCBIfam" id="TIGR01510">
    <property type="entry name" value="coaD_prev_kdtB"/>
    <property type="match status" value="1"/>
</dbReference>
<dbReference type="AlphaFoldDB" id="A0A511BMG3"/>
<feature type="binding site" evidence="9">
    <location>
        <position position="98"/>
    </location>
    <ligand>
        <name>substrate</name>
    </ligand>
</feature>
<gene>
    <name evidence="9 11" type="primary">coaD</name>
    <name evidence="11" type="ORF">SSA02_00070</name>
</gene>
<feature type="binding site" evidence="9">
    <location>
        <begin position="18"/>
        <end position="19"/>
    </location>
    <ligand>
        <name>ATP</name>
        <dbReference type="ChEBI" id="CHEBI:30616"/>
    </ligand>
</feature>
<feature type="binding site" evidence="9">
    <location>
        <position position="84"/>
    </location>
    <ligand>
        <name>substrate</name>
    </ligand>
</feature>
<dbReference type="EMBL" id="BJVC01000001">
    <property type="protein sequence ID" value="GEL00844.1"/>
    <property type="molecule type" value="Genomic_DNA"/>
</dbReference>
<dbReference type="GO" id="GO:0015937">
    <property type="term" value="P:coenzyme A biosynthetic process"/>
    <property type="evidence" value="ECO:0007669"/>
    <property type="project" value="UniProtKB-UniRule"/>
</dbReference>
<dbReference type="PANTHER" id="PTHR21342">
    <property type="entry name" value="PHOSPHOPANTETHEINE ADENYLYLTRANSFERASE"/>
    <property type="match status" value="1"/>
</dbReference>
<dbReference type="PRINTS" id="PR01020">
    <property type="entry name" value="LPSBIOSNTHSS"/>
</dbReference>
<comment type="catalytic activity">
    <reaction evidence="8 9">
        <text>(R)-4'-phosphopantetheine + ATP + H(+) = 3'-dephospho-CoA + diphosphate</text>
        <dbReference type="Rhea" id="RHEA:19801"/>
        <dbReference type="ChEBI" id="CHEBI:15378"/>
        <dbReference type="ChEBI" id="CHEBI:30616"/>
        <dbReference type="ChEBI" id="CHEBI:33019"/>
        <dbReference type="ChEBI" id="CHEBI:57328"/>
        <dbReference type="ChEBI" id="CHEBI:61723"/>
        <dbReference type="EC" id="2.7.7.3"/>
    </reaction>
</comment>
<dbReference type="GO" id="GO:0004595">
    <property type="term" value="F:pantetheine-phosphate adenylyltransferase activity"/>
    <property type="evidence" value="ECO:0007669"/>
    <property type="project" value="UniProtKB-UniRule"/>
</dbReference>
<evidence type="ECO:0000256" key="3">
    <source>
        <dbReference type="ARBA" id="ARBA00022695"/>
    </source>
</evidence>
<evidence type="ECO:0000313" key="11">
    <source>
        <dbReference type="EMBL" id="GEL00844.1"/>
    </source>
</evidence>
<evidence type="ECO:0000256" key="7">
    <source>
        <dbReference type="ARBA" id="ARBA00022993"/>
    </source>
</evidence>
<comment type="caution">
    <text evidence="11">The sequence shown here is derived from an EMBL/GenBank/DDBJ whole genome shotgun (WGS) entry which is preliminary data.</text>
</comment>
<keyword evidence="1 9" id="KW-0963">Cytoplasm</keyword>
<protein>
    <recommendedName>
        <fullName evidence="9">Phosphopantetheine adenylyltransferase</fullName>
        <ecNumber evidence="9">2.7.7.3</ecNumber>
    </recommendedName>
    <alternativeName>
        <fullName evidence="9">Dephospho-CoA pyrophosphorylase</fullName>
    </alternativeName>
    <alternativeName>
        <fullName evidence="9">Pantetheine-phosphate adenylyltransferase</fullName>
        <shortName evidence="9">PPAT</shortName>
    </alternativeName>
</protein>
<dbReference type="PANTHER" id="PTHR21342:SF1">
    <property type="entry name" value="PHOSPHOPANTETHEINE ADENYLYLTRANSFERASE"/>
    <property type="match status" value="1"/>
</dbReference>
<keyword evidence="5 9" id="KW-0067">ATP-binding</keyword>
<evidence type="ECO:0000256" key="1">
    <source>
        <dbReference type="ARBA" id="ARBA00022490"/>
    </source>
</evidence>
<dbReference type="SUPFAM" id="SSF52374">
    <property type="entry name" value="Nucleotidylyl transferase"/>
    <property type="match status" value="1"/>
</dbReference>
<dbReference type="Proteomes" id="UP000321405">
    <property type="component" value="Unassembled WGS sequence"/>
</dbReference>
<comment type="similarity">
    <text evidence="9">Belongs to the bacterial CoaD family.</text>
</comment>
<dbReference type="InterPro" id="IPR001980">
    <property type="entry name" value="PPAT"/>
</dbReference>
<feature type="binding site" evidence="9">
    <location>
        <position position="50"/>
    </location>
    <ligand>
        <name>substrate</name>
    </ligand>
</feature>
<dbReference type="NCBIfam" id="TIGR00125">
    <property type="entry name" value="cyt_tran_rel"/>
    <property type="match status" value="1"/>
</dbReference>
<keyword evidence="4 9" id="KW-0547">Nucleotide-binding</keyword>
<evidence type="ECO:0000259" key="10">
    <source>
        <dbReference type="Pfam" id="PF01467"/>
    </source>
</evidence>
<dbReference type="UniPathway" id="UPA00241">
    <property type="reaction ID" value="UER00355"/>
</dbReference>
<dbReference type="GO" id="GO:0005524">
    <property type="term" value="F:ATP binding"/>
    <property type="evidence" value="ECO:0007669"/>
    <property type="project" value="UniProtKB-KW"/>
</dbReference>
<sequence length="173" mass="19166">MQTDVSPNDERVGFYPGTFDPFTLGHLDIARRALSLVDRLVIGVSLNPGKAPRLPVAERCEAIAETFARENISRVQVASFNTLMVDAARAHGAQFVIRGLRSESDLTSEMPMAAINRRLAPELETVFLTAREEHRLIASSLVRELLVYGGDIRPYVPENIARRLLSNPAEKPT</sequence>
<feature type="binding site" evidence="9">
    <location>
        <position position="109"/>
    </location>
    <ligand>
        <name>ATP</name>
        <dbReference type="ChEBI" id="CHEBI:30616"/>
    </ligand>
</feature>
<feature type="binding site" evidence="9">
    <location>
        <position position="18"/>
    </location>
    <ligand>
        <name>substrate</name>
    </ligand>
</feature>
<evidence type="ECO:0000313" key="12">
    <source>
        <dbReference type="Proteomes" id="UP000321405"/>
    </source>
</evidence>
<keyword evidence="2 9" id="KW-0808">Transferase</keyword>
<dbReference type="Pfam" id="PF01467">
    <property type="entry name" value="CTP_transf_like"/>
    <property type="match status" value="1"/>
</dbReference>
<organism evidence="11 12">
    <name type="scientific">Swaminathania salitolerans</name>
    <dbReference type="NCBI Taxonomy" id="182838"/>
    <lineage>
        <taxon>Bacteria</taxon>
        <taxon>Pseudomonadati</taxon>
        <taxon>Pseudomonadota</taxon>
        <taxon>Alphaproteobacteria</taxon>
        <taxon>Acetobacterales</taxon>
        <taxon>Acetobacteraceae</taxon>
        <taxon>Swaminathania</taxon>
    </lineage>
</organism>
<evidence type="ECO:0000256" key="8">
    <source>
        <dbReference type="ARBA" id="ARBA00029346"/>
    </source>
</evidence>